<keyword evidence="1" id="KW-1185">Reference proteome</keyword>
<dbReference type="Proteomes" id="UP000492821">
    <property type="component" value="Unassembled WGS sequence"/>
</dbReference>
<dbReference type="AlphaFoldDB" id="A0A7E4URL5"/>
<organism evidence="1 2">
    <name type="scientific">Panagrellus redivivus</name>
    <name type="common">Microworm</name>
    <dbReference type="NCBI Taxonomy" id="6233"/>
    <lineage>
        <taxon>Eukaryota</taxon>
        <taxon>Metazoa</taxon>
        <taxon>Ecdysozoa</taxon>
        <taxon>Nematoda</taxon>
        <taxon>Chromadorea</taxon>
        <taxon>Rhabditida</taxon>
        <taxon>Tylenchina</taxon>
        <taxon>Panagrolaimomorpha</taxon>
        <taxon>Panagrolaimoidea</taxon>
        <taxon>Panagrolaimidae</taxon>
        <taxon>Panagrellus</taxon>
    </lineage>
</organism>
<dbReference type="WBParaSite" id="Pan_g12000.t1">
    <property type="protein sequence ID" value="Pan_g12000.t1"/>
    <property type="gene ID" value="Pan_g12000"/>
</dbReference>
<evidence type="ECO:0000313" key="1">
    <source>
        <dbReference type="Proteomes" id="UP000492821"/>
    </source>
</evidence>
<protein>
    <submittedName>
        <fullName evidence="2">F-box domain-containing protein</fullName>
    </submittedName>
</protein>
<accession>A0A7E4URL5</accession>
<sequence length="280" mass="32005">MPYPILTLPYPFARRLHQLLSPDELENLQTAAGPDISQLKPIAQSLKMDYASFTLSDFNVVTLTISNYNDVVTMASCNPLIVKCKHLYVQCLNADIFKKCNFMTKLYLTAEQLHIDRCTVDMKLLTAIASIVNGVKRFETVNVENDVKLAGIFELFPRITNIFMPHAYKGWLGDLLRQNVTGLMELSVKHTDFDELFSFRSEELYQFVQNQSPEFKFEILLITPKNPIQTVIMDQSDIGNCILPLINPHFDIVEGENCKVKLAFGNDSDLETWRLLQKSM</sequence>
<reference evidence="2" key="2">
    <citation type="submission" date="2020-10" db="UniProtKB">
        <authorList>
            <consortium name="WormBaseParasite"/>
        </authorList>
    </citation>
    <scope>IDENTIFICATION</scope>
</reference>
<evidence type="ECO:0000313" key="2">
    <source>
        <dbReference type="WBParaSite" id="Pan_g12000.t1"/>
    </source>
</evidence>
<proteinExistence type="predicted"/>
<reference evidence="1" key="1">
    <citation type="journal article" date="2013" name="Genetics">
        <title>The draft genome and transcriptome of Panagrellus redivivus are shaped by the harsh demands of a free-living lifestyle.</title>
        <authorList>
            <person name="Srinivasan J."/>
            <person name="Dillman A.R."/>
            <person name="Macchietto M.G."/>
            <person name="Heikkinen L."/>
            <person name="Lakso M."/>
            <person name="Fracchia K.M."/>
            <person name="Antoshechkin I."/>
            <person name="Mortazavi A."/>
            <person name="Wong G."/>
            <person name="Sternberg P.W."/>
        </authorList>
    </citation>
    <scope>NUCLEOTIDE SEQUENCE [LARGE SCALE GENOMIC DNA]</scope>
    <source>
        <strain evidence="1">MT8872</strain>
    </source>
</reference>
<name>A0A7E4URL5_PANRE</name>